<reference evidence="3" key="1">
    <citation type="submission" date="2016-10" db="EMBL/GenBank/DDBJ databases">
        <authorList>
            <person name="Varghese N."/>
            <person name="Submissions S."/>
        </authorList>
    </citation>
    <scope>NUCLEOTIDE SEQUENCE [LARGE SCALE GENOMIC DNA]</scope>
    <source>
        <strain evidence="3">IBRC-M 10043</strain>
    </source>
</reference>
<dbReference type="EMBL" id="FOCX01000001">
    <property type="protein sequence ID" value="SEM95528.1"/>
    <property type="molecule type" value="Genomic_DNA"/>
</dbReference>
<name>A0A1H8CMM7_9EURY</name>
<sequence>MVHLKVGAIFEATIDRISNSGNAVIEGDSTEAFALLKSGSWEEEDTVKVKITSENGNIYTAVPMFKEAGAKAPPLHHDGKSAGQTRSLSDAFDSIEDREFNPKTHGAPELNSNKSSEGQQTSSKPGSDSEKSLRDIAKSLDESESTDTQDTE</sequence>
<proteinExistence type="predicted"/>
<keyword evidence="3" id="KW-1185">Reference proteome</keyword>
<evidence type="ECO:0000313" key="3">
    <source>
        <dbReference type="Proteomes" id="UP000198775"/>
    </source>
</evidence>
<dbReference type="Proteomes" id="UP000198775">
    <property type="component" value="Unassembled WGS sequence"/>
</dbReference>
<feature type="compositionally biased region" description="Acidic residues" evidence="1">
    <location>
        <begin position="142"/>
        <end position="152"/>
    </location>
</feature>
<gene>
    <name evidence="2" type="ORF">SAMN05216388_10015</name>
</gene>
<protein>
    <submittedName>
        <fullName evidence="2">Uncharacterized protein</fullName>
    </submittedName>
</protein>
<accession>A0A1H8CMM7</accession>
<feature type="compositionally biased region" description="Polar residues" evidence="1">
    <location>
        <begin position="110"/>
        <end position="126"/>
    </location>
</feature>
<evidence type="ECO:0000256" key="1">
    <source>
        <dbReference type="SAM" id="MobiDB-lite"/>
    </source>
</evidence>
<feature type="region of interest" description="Disordered" evidence="1">
    <location>
        <begin position="70"/>
        <end position="152"/>
    </location>
</feature>
<dbReference type="AlphaFoldDB" id="A0A1H8CMM7"/>
<feature type="compositionally biased region" description="Basic and acidic residues" evidence="1">
    <location>
        <begin position="127"/>
        <end position="141"/>
    </location>
</feature>
<evidence type="ECO:0000313" key="2">
    <source>
        <dbReference type="EMBL" id="SEM95528.1"/>
    </source>
</evidence>
<organism evidence="2 3">
    <name type="scientific">Halorientalis persicus</name>
    <dbReference type="NCBI Taxonomy" id="1367881"/>
    <lineage>
        <taxon>Archaea</taxon>
        <taxon>Methanobacteriati</taxon>
        <taxon>Methanobacteriota</taxon>
        <taxon>Stenosarchaea group</taxon>
        <taxon>Halobacteria</taxon>
        <taxon>Halobacteriales</taxon>
        <taxon>Haloarculaceae</taxon>
        <taxon>Halorientalis</taxon>
    </lineage>
</organism>